<evidence type="ECO:0000256" key="2">
    <source>
        <dbReference type="ARBA" id="ARBA00023125"/>
    </source>
</evidence>
<keyword evidence="1" id="KW-0805">Transcription regulation</keyword>
<dbReference type="PANTHER" id="PTHR30055:SF234">
    <property type="entry name" value="HTH-TYPE TRANSCRIPTIONAL REGULATOR BETI"/>
    <property type="match status" value="1"/>
</dbReference>
<name>A0ABW4P972_9NOCA</name>
<dbReference type="Gene3D" id="1.10.357.10">
    <property type="entry name" value="Tetracycline Repressor, domain 2"/>
    <property type="match status" value="1"/>
</dbReference>
<comment type="caution">
    <text evidence="6">The sequence shown here is derived from an EMBL/GenBank/DDBJ whole genome shotgun (WGS) entry which is preliminary data.</text>
</comment>
<keyword evidence="3" id="KW-0804">Transcription</keyword>
<evidence type="ECO:0000256" key="4">
    <source>
        <dbReference type="PROSITE-ProRule" id="PRU00335"/>
    </source>
</evidence>
<evidence type="ECO:0000313" key="7">
    <source>
        <dbReference type="Proteomes" id="UP001597286"/>
    </source>
</evidence>
<sequence length="205" mass="21921">MDEGATGRRERGKAAKHARIAQAARELFAERGYEAVTTQQVADRADIAAGTLFRYASTKAELLLMVRNEEFAAAVTQGASDSESIGDPVQRVLALIAPVIRSGRGDDENLVAYQRELLFGPPDAPFRVAGLAIVARLEELIAGVLVGDRPVDDDATAAARAVFAVLHMEIAAPVVRPRTPGVASDALRRQIELIVAGHHARRGSH</sequence>
<evidence type="ECO:0000259" key="5">
    <source>
        <dbReference type="PROSITE" id="PS50977"/>
    </source>
</evidence>
<dbReference type="Proteomes" id="UP001597286">
    <property type="component" value="Unassembled WGS sequence"/>
</dbReference>
<evidence type="ECO:0000313" key="6">
    <source>
        <dbReference type="EMBL" id="MFD1815077.1"/>
    </source>
</evidence>
<evidence type="ECO:0000256" key="1">
    <source>
        <dbReference type="ARBA" id="ARBA00023015"/>
    </source>
</evidence>
<dbReference type="SUPFAM" id="SSF46689">
    <property type="entry name" value="Homeodomain-like"/>
    <property type="match status" value="1"/>
</dbReference>
<keyword evidence="2 4" id="KW-0238">DNA-binding</keyword>
<dbReference type="InterPro" id="IPR009057">
    <property type="entry name" value="Homeodomain-like_sf"/>
</dbReference>
<dbReference type="Pfam" id="PF00440">
    <property type="entry name" value="TetR_N"/>
    <property type="match status" value="1"/>
</dbReference>
<proteinExistence type="predicted"/>
<dbReference type="RefSeq" id="WP_378487524.1">
    <property type="nucleotide sequence ID" value="NZ_JBHUFB010000020.1"/>
</dbReference>
<accession>A0ABW4P972</accession>
<evidence type="ECO:0000256" key="3">
    <source>
        <dbReference type="ARBA" id="ARBA00023163"/>
    </source>
</evidence>
<dbReference type="InterPro" id="IPR001647">
    <property type="entry name" value="HTH_TetR"/>
</dbReference>
<feature type="domain" description="HTH tetR-type" evidence="5">
    <location>
        <begin position="14"/>
        <end position="74"/>
    </location>
</feature>
<feature type="DNA-binding region" description="H-T-H motif" evidence="4">
    <location>
        <begin position="37"/>
        <end position="56"/>
    </location>
</feature>
<dbReference type="PRINTS" id="PR00455">
    <property type="entry name" value="HTHTETR"/>
</dbReference>
<protein>
    <submittedName>
        <fullName evidence="6">Helix-turn-helix domain-containing protein</fullName>
    </submittedName>
</protein>
<organism evidence="6 7">
    <name type="scientific">Rhodococcus gannanensis</name>
    <dbReference type="NCBI Taxonomy" id="1960308"/>
    <lineage>
        <taxon>Bacteria</taxon>
        <taxon>Bacillati</taxon>
        <taxon>Actinomycetota</taxon>
        <taxon>Actinomycetes</taxon>
        <taxon>Mycobacteriales</taxon>
        <taxon>Nocardiaceae</taxon>
        <taxon>Rhodococcus</taxon>
    </lineage>
</organism>
<reference evidence="7" key="1">
    <citation type="journal article" date="2019" name="Int. J. Syst. Evol. Microbiol.">
        <title>The Global Catalogue of Microorganisms (GCM) 10K type strain sequencing project: providing services to taxonomists for standard genome sequencing and annotation.</title>
        <authorList>
            <consortium name="The Broad Institute Genomics Platform"/>
            <consortium name="The Broad Institute Genome Sequencing Center for Infectious Disease"/>
            <person name="Wu L."/>
            <person name="Ma J."/>
        </authorList>
    </citation>
    <scope>NUCLEOTIDE SEQUENCE [LARGE SCALE GENOMIC DNA]</scope>
    <source>
        <strain evidence="7">DT72</strain>
    </source>
</reference>
<dbReference type="PANTHER" id="PTHR30055">
    <property type="entry name" value="HTH-TYPE TRANSCRIPTIONAL REGULATOR RUTR"/>
    <property type="match status" value="1"/>
</dbReference>
<dbReference type="InterPro" id="IPR050109">
    <property type="entry name" value="HTH-type_TetR-like_transc_reg"/>
</dbReference>
<keyword evidence="7" id="KW-1185">Reference proteome</keyword>
<dbReference type="EMBL" id="JBHUFB010000020">
    <property type="protein sequence ID" value="MFD1815077.1"/>
    <property type="molecule type" value="Genomic_DNA"/>
</dbReference>
<dbReference type="PROSITE" id="PS50977">
    <property type="entry name" value="HTH_TETR_2"/>
    <property type="match status" value="1"/>
</dbReference>
<gene>
    <name evidence="6" type="ORF">ACFSJG_22895</name>
</gene>